<proteinExistence type="predicted"/>
<feature type="transmembrane region" description="Helical" evidence="1">
    <location>
        <begin position="15"/>
        <end position="38"/>
    </location>
</feature>
<sequence length="41" mass="4593">MVVPVCLKLLGKVTILFSTLSTFSPVSNFVYPLLVFIYNID</sequence>
<accession>A0A382M9Q7</accession>
<protein>
    <submittedName>
        <fullName evidence="2">Uncharacterized protein</fullName>
    </submittedName>
</protein>
<evidence type="ECO:0000256" key="1">
    <source>
        <dbReference type="SAM" id="Phobius"/>
    </source>
</evidence>
<keyword evidence="1" id="KW-0472">Membrane</keyword>
<keyword evidence="1" id="KW-1133">Transmembrane helix</keyword>
<keyword evidence="1" id="KW-0812">Transmembrane</keyword>
<dbReference type="EMBL" id="UINC01091546">
    <property type="protein sequence ID" value="SVC44397.1"/>
    <property type="molecule type" value="Genomic_DNA"/>
</dbReference>
<dbReference type="AlphaFoldDB" id="A0A382M9Q7"/>
<feature type="non-terminal residue" evidence="2">
    <location>
        <position position="41"/>
    </location>
</feature>
<reference evidence="2" key="1">
    <citation type="submission" date="2018-05" db="EMBL/GenBank/DDBJ databases">
        <authorList>
            <person name="Lanie J.A."/>
            <person name="Ng W.-L."/>
            <person name="Kazmierczak K.M."/>
            <person name="Andrzejewski T.M."/>
            <person name="Davidsen T.M."/>
            <person name="Wayne K.J."/>
            <person name="Tettelin H."/>
            <person name="Glass J.I."/>
            <person name="Rusch D."/>
            <person name="Podicherti R."/>
            <person name="Tsui H.-C.T."/>
            <person name="Winkler M.E."/>
        </authorList>
    </citation>
    <scope>NUCLEOTIDE SEQUENCE</scope>
</reference>
<gene>
    <name evidence="2" type="ORF">METZ01_LOCUS297251</name>
</gene>
<organism evidence="2">
    <name type="scientific">marine metagenome</name>
    <dbReference type="NCBI Taxonomy" id="408172"/>
    <lineage>
        <taxon>unclassified sequences</taxon>
        <taxon>metagenomes</taxon>
        <taxon>ecological metagenomes</taxon>
    </lineage>
</organism>
<evidence type="ECO:0000313" key="2">
    <source>
        <dbReference type="EMBL" id="SVC44397.1"/>
    </source>
</evidence>
<name>A0A382M9Q7_9ZZZZ</name>